<evidence type="ECO:0000256" key="11">
    <source>
        <dbReference type="SAM" id="SignalP"/>
    </source>
</evidence>
<dbReference type="PANTHER" id="PTHR24229">
    <property type="entry name" value="NEUROPEPTIDES RECEPTOR"/>
    <property type="match status" value="1"/>
</dbReference>
<evidence type="ECO:0000256" key="5">
    <source>
        <dbReference type="ARBA" id="ARBA00023040"/>
    </source>
</evidence>
<keyword evidence="6 10" id="KW-0472">Membrane</keyword>
<name>A0AAD4N0D2_9BILA</name>
<dbReference type="SMART" id="SM01381">
    <property type="entry name" value="7TM_GPCR_Srsx"/>
    <property type="match status" value="1"/>
</dbReference>
<dbReference type="PRINTS" id="PR00237">
    <property type="entry name" value="GPCRRHODOPSN"/>
</dbReference>
<dbReference type="Proteomes" id="UP001201812">
    <property type="component" value="Unassembled WGS sequence"/>
</dbReference>
<evidence type="ECO:0000256" key="10">
    <source>
        <dbReference type="SAM" id="Phobius"/>
    </source>
</evidence>
<sequence length="597" mass="65513">MRKPLLPHSLCRSVLLVAAGTASKVLAQLEDNSDTGSPTSASSIDMIPPEAMLGWTSSTTTQSSIPTTPAVSPSNGSLIHMRMALTITHLLLVSLGTVNLLVIFVILVRPYMRSITNVYMISLCLADFIYLANLTLVAATQLNDKSWPFGSYMCTVYHGTETTGKYASVMFVVLLAADRYCAMCKTNWCARYRNYRTAIVISLVAWTAAIVVASPLYAFSHVALMRLPKAQHIHRICIAKWPSSNAARWYITFSSILIFALPLVLILFCYYHILNKLREALKGCKRMRRGTSSKQPYHRVTRLVLWVIVFHVICWSPFWLFNVFSSIFRLRITTQFDRVVVNIIHLFPYVNCALNPLIYAIQAENFRTAFRSLFCPKRGILARSSGRQQSTMVDGEGRMIGADGDSRYLGGTGSSLLLANGKESHCGIRDGKFRSSMYVKCPTSSGMNSSFNASSERLLTAGNNLTSTEQGAVKRCSSAHSFHGSPIVLANSKTSSPTPNDLAGKSIANGGAGLFKAVIPTLSSNGIATSKELIQFNRTPSDRRKAPVNASNGVKLGLTNRIFSENAKPNNKSNEPLIVENSFILNNASSNEGDVLM</sequence>
<dbReference type="CDD" id="cd00637">
    <property type="entry name" value="7tm_classA_rhodopsin-like"/>
    <property type="match status" value="1"/>
</dbReference>
<comment type="subcellular location">
    <subcellularLocation>
        <location evidence="1">Cell membrane</location>
        <topology evidence="1">Multi-pass membrane protein</topology>
    </subcellularLocation>
</comment>
<keyword evidence="5 9" id="KW-0297">G-protein coupled receptor</keyword>
<dbReference type="PROSITE" id="PS00237">
    <property type="entry name" value="G_PROTEIN_RECEP_F1_1"/>
    <property type="match status" value="1"/>
</dbReference>
<dbReference type="InterPro" id="IPR017452">
    <property type="entry name" value="GPCR_Rhodpsn_7TM"/>
</dbReference>
<keyword evidence="11" id="KW-0732">Signal</keyword>
<keyword evidence="8 9" id="KW-0807">Transducer</keyword>
<evidence type="ECO:0000256" key="8">
    <source>
        <dbReference type="ARBA" id="ARBA00023224"/>
    </source>
</evidence>
<feature type="transmembrane region" description="Helical" evidence="10">
    <location>
        <begin position="194"/>
        <end position="219"/>
    </location>
</feature>
<dbReference type="InterPro" id="IPR000276">
    <property type="entry name" value="GPCR_Rhodpsn"/>
</dbReference>
<dbReference type="Pfam" id="PF00001">
    <property type="entry name" value="7tm_1"/>
    <property type="match status" value="1"/>
</dbReference>
<evidence type="ECO:0000313" key="14">
    <source>
        <dbReference type="Proteomes" id="UP001201812"/>
    </source>
</evidence>
<evidence type="ECO:0000256" key="1">
    <source>
        <dbReference type="ARBA" id="ARBA00004651"/>
    </source>
</evidence>
<feature type="transmembrane region" description="Helical" evidence="10">
    <location>
        <begin position="83"/>
        <end position="108"/>
    </location>
</feature>
<dbReference type="GO" id="GO:0005886">
    <property type="term" value="C:plasma membrane"/>
    <property type="evidence" value="ECO:0007669"/>
    <property type="project" value="UniProtKB-SubCell"/>
</dbReference>
<evidence type="ECO:0000256" key="3">
    <source>
        <dbReference type="ARBA" id="ARBA00022692"/>
    </source>
</evidence>
<keyword evidence="3 9" id="KW-0812">Transmembrane</keyword>
<dbReference type="GO" id="GO:0042277">
    <property type="term" value="F:peptide binding"/>
    <property type="evidence" value="ECO:0007669"/>
    <property type="project" value="TreeGrafter"/>
</dbReference>
<feature type="signal peptide" evidence="11">
    <location>
        <begin position="1"/>
        <end position="27"/>
    </location>
</feature>
<keyword evidence="7 9" id="KW-0675">Receptor</keyword>
<evidence type="ECO:0000256" key="6">
    <source>
        <dbReference type="ARBA" id="ARBA00023136"/>
    </source>
</evidence>
<accession>A0AAD4N0D2</accession>
<feature type="transmembrane region" description="Helical" evidence="10">
    <location>
        <begin position="163"/>
        <end position="182"/>
    </location>
</feature>
<feature type="transmembrane region" description="Helical" evidence="10">
    <location>
        <begin position="303"/>
        <end position="321"/>
    </location>
</feature>
<feature type="transmembrane region" description="Helical" evidence="10">
    <location>
        <begin position="120"/>
        <end position="143"/>
    </location>
</feature>
<keyword evidence="14" id="KW-1185">Reference proteome</keyword>
<feature type="transmembrane region" description="Helical" evidence="10">
    <location>
        <begin position="249"/>
        <end position="273"/>
    </location>
</feature>
<keyword evidence="2" id="KW-1003">Cell membrane</keyword>
<feature type="domain" description="G-protein coupled receptors family 1 profile" evidence="12">
    <location>
        <begin position="98"/>
        <end position="359"/>
    </location>
</feature>
<evidence type="ECO:0000256" key="9">
    <source>
        <dbReference type="RuleBase" id="RU000688"/>
    </source>
</evidence>
<evidence type="ECO:0000313" key="13">
    <source>
        <dbReference type="EMBL" id="KAI1709366.1"/>
    </source>
</evidence>
<keyword evidence="4 10" id="KW-1133">Transmembrane helix</keyword>
<evidence type="ECO:0000256" key="7">
    <source>
        <dbReference type="ARBA" id="ARBA00023170"/>
    </source>
</evidence>
<evidence type="ECO:0000259" key="12">
    <source>
        <dbReference type="PROSITE" id="PS50262"/>
    </source>
</evidence>
<feature type="chain" id="PRO_5042175572" evidence="11">
    <location>
        <begin position="28"/>
        <end position="597"/>
    </location>
</feature>
<dbReference type="GO" id="GO:0004930">
    <property type="term" value="F:G protein-coupled receptor activity"/>
    <property type="evidence" value="ECO:0007669"/>
    <property type="project" value="UniProtKB-KW"/>
</dbReference>
<dbReference type="EMBL" id="JAKKPZ010000031">
    <property type="protein sequence ID" value="KAI1709366.1"/>
    <property type="molecule type" value="Genomic_DNA"/>
</dbReference>
<dbReference type="PANTHER" id="PTHR24229:SF50">
    <property type="entry name" value="G-PROTEIN COUPLED RECEPTORS FAMILY 1 PROFILE DOMAIN-CONTAINING PROTEIN"/>
    <property type="match status" value="1"/>
</dbReference>
<dbReference type="AlphaFoldDB" id="A0AAD4N0D2"/>
<dbReference type="PROSITE" id="PS50262">
    <property type="entry name" value="G_PROTEIN_RECEP_F1_2"/>
    <property type="match status" value="1"/>
</dbReference>
<dbReference type="Gene3D" id="1.20.1070.10">
    <property type="entry name" value="Rhodopsin 7-helix transmembrane proteins"/>
    <property type="match status" value="1"/>
</dbReference>
<protein>
    <submittedName>
        <fullName evidence="13">7 transmembrane receptor (Rhodopsin family) domain-containing protein</fullName>
    </submittedName>
</protein>
<proteinExistence type="inferred from homology"/>
<comment type="similarity">
    <text evidence="9">Belongs to the G-protein coupled receptor 1 family.</text>
</comment>
<evidence type="ECO:0000256" key="2">
    <source>
        <dbReference type="ARBA" id="ARBA00022475"/>
    </source>
</evidence>
<comment type="caution">
    <text evidence="13">The sequence shown here is derived from an EMBL/GenBank/DDBJ whole genome shotgun (WGS) entry which is preliminary data.</text>
</comment>
<dbReference type="GO" id="GO:0043005">
    <property type="term" value="C:neuron projection"/>
    <property type="evidence" value="ECO:0007669"/>
    <property type="project" value="TreeGrafter"/>
</dbReference>
<organism evidence="13 14">
    <name type="scientific">Ditylenchus destructor</name>
    <dbReference type="NCBI Taxonomy" id="166010"/>
    <lineage>
        <taxon>Eukaryota</taxon>
        <taxon>Metazoa</taxon>
        <taxon>Ecdysozoa</taxon>
        <taxon>Nematoda</taxon>
        <taxon>Chromadorea</taxon>
        <taxon>Rhabditida</taxon>
        <taxon>Tylenchina</taxon>
        <taxon>Tylenchomorpha</taxon>
        <taxon>Sphaerularioidea</taxon>
        <taxon>Anguinidae</taxon>
        <taxon>Anguininae</taxon>
        <taxon>Ditylenchus</taxon>
    </lineage>
</organism>
<gene>
    <name evidence="13" type="ORF">DdX_11442</name>
</gene>
<evidence type="ECO:0000256" key="4">
    <source>
        <dbReference type="ARBA" id="ARBA00022989"/>
    </source>
</evidence>
<dbReference type="SUPFAM" id="SSF81321">
    <property type="entry name" value="Family A G protein-coupled receptor-like"/>
    <property type="match status" value="1"/>
</dbReference>
<reference evidence="13" key="1">
    <citation type="submission" date="2022-01" db="EMBL/GenBank/DDBJ databases">
        <title>Genome Sequence Resource for Two Populations of Ditylenchus destructor, the Migratory Endoparasitic Phytonematode.</title>
        <authorList>
            <person name="Zhang H."/>
            <person name="Lin R."/>
            <person name="Xie B."/>
        </authorList>
    </citation>
    <scope>NUCLEOTIDE SEQUENCE</scope>
    <source>
        <strain evidence="13">BazhouSP</strain>
    </source>
</reference>